<accession>A0A2R6RW09</accession>
<keyword evidence="3" id="KW-1185">Reference proteome</keyword>
<dbReference type="OrthoDB" id="3166447at2759"/>
<evidence type="ECO:0008006" key="4">
    <source>
        <dbReference type="Google" id="ProtNLM"/>
    </source>
</evidence>
<feature type="region of interest" description="Disordered" evidence="1">
    <location>
        <begin position="25"/>
        <end position="71"/>
    </location>
</feature>
<sequence length="490" mass="53118">MPALSQDFSGGQHSLAMSVSGLSIRSASSTSSGSSDGLPFPSNKSEFEVEQTKSQFPTKPRRRRQSSDRDSEAAFRACVSMLVSSKARRVSVSGKIPVDPSNLILFFRSKSGITHSMDFPIDVDYDMPPALDVLIAASRPHSPAGLEEFSEHESLFYPPHLPLTTNLEIANHPILDAVRTTLFPTLPTGHYLTVLRDKLQIWLTGSGMRAQPRPNDMRVATILVTLPVKFRGGDLIVRSPEGMEEKYHTKGTKVGDMEWTAFTGDCDHEIEPIVKGCRVTISYAVHLKSFGPASIQADPLITPSDQFLDLLSPVLNLSRGRRVAFFLSCDYDVNPAEALADSLVPHLKGGDSVLYHALKLYKLQPELRWSAGGYIWPVDQVVDISLAVDDAPISPNMRVSFPSPLGSRQSPSPPMRGIGISSVSDIGESTTDDLRSKVERSGAVLLAGAGITLLSDPAASGAISKARVPFVRSGELEKLVVSVMLVVFVP</sequence>
<protein>
    <recommendedName>
        <fullName evidence="4">Fe2OG dioxygenase domain-containing protein</fullName>
    </recommendedName>
</protein>
<dbReference type="EMBL" id="MLYV02000141">
    <property type="protein sequence ID" value="PSS34203.1"/>
    <property type="molecule type" value="Genomic_DNA"/>
</dbReference>
<feature type="compositionally biased region" description="Low complexity" evidence="1">
    <location>
        <begin position="25"/>
        <end position="37"/>
    </location>
</feature>
<proteinExistence type="predicted"/>
<gene>
    <name evidence="2" type="ORF">PHLCEN_2v1753</name>
</gene>
<name>A0A2R6RW09_9APHY</name>
<organism evidence="2 3">
    <name type="scientific">Hermanssonia centrifuga</name>
    <dbReference type="NCBI Taxonomy" id="98765"/>
    <lineage>
        <taxon>Eukaryota</taxon>
        <taxon>Fungi</taxon>
        <taxon>Dikarya</taxon>
        <taxon>Basidiomycota</taxon>
        <taxon>Agaricomycotina</taxon>
        <taxon>Agaricomycetes</taxon>
        <taxon>Polyporales</taxon>
        <taxon>Meruliaceae</taxon>
        <taxon>Hermanssonia</taxon>
    </lineage>
</organism>
<dbReference type="Proteomes" id="UP000186601">
    <property type="component" value="Unassembled WGS sequence"/>
</dbReference>
<evidence type="ECO:0000256" key="1">
    <source>
        <dbReference type="SAM" id="MobiDB-lite"/>
    </source>
</evidence>
<evidence type="ECO:0000313" key="2">
    <source>
        <dbReference type="EMBL" id="PSS34203.1"/>
    </source>
</evidence>
<evidence type="ECO:0000313" key="3">
    <source>
        <dbReference type="Proteomes" id="UP000186601"/>
    </source>
</evidence>
<reference evidence="2 3" key="1">
    <citation type="submission" date="2018-02" db="EMBL/GenBank/DDBJ databases">
        <title>Genome sequence of the basidiomycete white-rot fungus Phlebia centrifuga.</title>
        <authorList>
            <person name="Granchi Z."/>
            <person name="Peng M."/>
            <person name="de Vries R.P."/>
            <person name="Hilden K."/>
            <person name="Makela M.R."/>
            <person name="Grigoriev I."/>
            <person name="Riley R."/>
        </authorList>
    </citation>
    <scope>NUCLEOTIDE SEQUENCE [LARGE SCALE GENOMIC DNA]</scope>
    <source>
        <strain evidence="2 3">FBCC195</strain>
    </source>
</reference>
<comment type="caution">
    <text evidence="2">The sequence shown here is derived from an EMBL/GenBank/DDBJ whole genome shotgun (WGS) entry which is preliminary data.</text>
</comment>
<dbReference type="STRING" id="98765.A0A2R6RW09"/>
<dbReference type="AlphaFoldDB" id="A0A2R6RW09"/>